<dbReference type="Pfam" id="PF02311">
    <property type="entry name" value="AraC_binding"/>
    <property type="match status" value="1"/>
</dbReference>
<dbReference type="EMBL" id="VDCQ01000024">
    <property type="protein sequence ID" value="TNJ64905.1"/>
    <property type="molecule type" value="Genomic_DNA"/>
</dbReference>
<evidence type="ECO:0000313" key="6">
    <source>
        <dbReference type="Proteomes" id="UP000307943"/>
    </source>
</evidence>
<dbReference type="Gene3D" id="1.10.10.60">
    <property type="entry name" value="Homeodomain-like"/>
    <property type="match status" value="1"/>
</dbReference>
<dbReference type="GO" id="GO:0043565">
    <property type="term" value="F:sequence-specific DNA binding"/>
    <property type="evidence" value="ECO:0007669"/>
    <property type="project" value="InterPro"/>
</dbReference>
<name>A0A5C4T7S2_9BACL</name>
<sequence length="275" mass="31966">MSYLNHLLWDVQADVFSGWDRSQLPKWSYSNVHNPHFRIWYVQHGKLRGNLDGCETDVGAGDVCFWQAAKEVHFRNCSETEPAGYISVLFTLKSSQGVPLRYLPGLPVVMHDVDVPYVIGMLTDIVRELKRRDVAYRLAARSKIQELLVHFARHVHVLDGWQMSPDFRLQPVVDYLTTHPDVYVTSADMAKLQNVSEVHLRRMFKRWLGTTPNNFVQQFKVDQGISLLKESDYSIKEIAFRLGFDSPNYFATVFRHFAGCSPREYRKMLRTNMNH</sequence>
<dbReference type="SUPFAM" id="SSF46689">
    <property type="entry name" value="Homeodomain-like"/>
    <property type="match status" value="2"/>
</dbReference>
<dbReference type="Proteomes" id="UP000307943">
    <property type="component" value="Unassembled WGS sequence"/>
</dbReference>
<dbReference type="InterPro" id="IPR037923">
    <property type="entry name" value="HTH-like"/>
</dbReference>
<dbReference type="PANTHER" id="PTHR43280">
    <property type="entry name" value="ARAC-FAMILY TRANSCRIPTIONAL REGULATOR"/>
    <property type="match status" value="1"/>
</dbReference>
<accession>A0A5C4T7S2</accession>
<dbReference type="PANTHER" id="PTHR43280:SF2">
    <property type="entry name" value="HTH-TYPE TRANSCRIPTIONAL REGULATOR EXSA"/>
    <property type="match status" value="1"/>
</dbReference>
<dbReference type="InterPro" id="IPR014710">
    <property type="entry name" value="RmlC-like_jellyroll"/>
</dbReference>
<evidence type="ECO:0000256" key="1">
    <source>
        <dbReference type="ARBA" id="ARBA00023015"/>
    </source>
</evidence>
<evidence type="ECO:0000256" key="2">
    <source>
        <dbReference type="ARBA" id="ARBA00023125"/>
    </source>
</evidence>
<dbReference type="InterPro" id="IPR020449">
    <property type="entry name" value="Tscrpt_reg_AraC-type_HTH"/>
</dbReference>
<organism evidence="5 6">
    <name type="scientific">Paenibacillus hemerocallicola</name>
    <dbReference type="NCBI Taxonomy" id="1172614"/>
    <lineage>
        <taxon>Bacteria</taxon>
        <taxon>Bacillati</taxon>
        <taxon>Bacillota</taxon>
        <taxon>Bacilli</taxon>
        <taxon>Bacillales</taxon>
        <taxon>Paenibacillaceae</taxon>
        <taxon>Paenibacillus</taxon>
    </lineage>
</organism>
<dbReference type="GO" id="GO:0003700">
    <property type="term" value="F:DNA-binding transcription factor activity"/>
    <property type="evidence" value="ECO:0007669"/>
    <property type="project" value="InterPro"/>
</dbReference>
<keyword evidence="6" id="KW-1185">Reference proteome</keyword>
<proteinExistence type="predicted"/>
<dbReference type="PROSITE" id="PS01124">
    <property type="entry name" value="HTH_ARAC_FAMILY_2"/>
    <property type="match status" value="1"/>
</dbReference>
<comment type="caution">
    <text evidence="5">The sequence shown here is derived from an EMBL/GenBank/DDBJ whole genome shotgun (WGS) entry which is preliminary data.</text>
</comment>
<dbReference type="PROSITE" id="PS00041">
    <property type="entry name" value="HTH_ARAC_FAMILY_1"/>
    <property type="match status" value="1"/>
</dbReference>
<reference evidence="5 6" key="1">
    <citation type="submission" date="2019-05" db="EMBL/GenBank/DDBJ databases">
        <title>We sequenced the genome of Paenibacillus hemerocallicola KCTC 33185 for further insight into its adaptation and study the phylogeny of Paenibacillus.</title>
        <authorList>
            <person name="Narsing Rao M.P."/>
        </authorList>
    </citation>
    <scope>NUCLEOTIDE SEQUENCE [LARGE SCALE GENOMIC DNA]</scope>
    <source>
        <strain evidence="5 6">KCTC 33185</strain>
    </source>
</reference>
<dbReference type="OrthoDB" id="9791615at2"/>
<evidence type="ECO:0000313" key="5">
    <source>
        <dbReference type="EMBL" id="TNJ64905.1"/>
    </source>
</evidence>
<keyword evidence="2" id="KW-0238">DNA-binding</keyword>
<protein>
    <submittedName>
        <fullName evidence="5">Helix-turn-helix transcriptional regulator</fullName>
    </submittedName>
</protein>
<evidence type="ECO:0000259" key="4">
    <source>
        <dbReference type="PROSITE" id="PS01124"/>
    </source>
</evidence>
<gene>
    <name evidence="5" type="ORF">FE784_17910</name>
</gene>
<dbReference type="AlphaFoldDB" id="A0A5C4T7S2"/>
<dbReference type="InterPro" id="IPR003313">
    <property type="entry name" value="AraC-bd"/>
</dbReference>
<dbReference type="InterPro" id="IPR018060">
    <property type="entry name" value="HTH_AraC"/>
</dbReference>
<dbReference type="InterPro" id="IPR009057">
    <property type="entry name" value="Homeodomain-like_sf"/>
</dbReference>
<dbReference type="Gene3D" id="2.60.120.10">
    <property type="entry name" value="Jelly Rolls"/>
    <property type="match status" value="1"/>
</dbReference>
<keyword evidence="1" id="KW-0805">Transcription regulation</keyword>
<feature type="domain" description="HTH araC/xylS-type" evidence="4">
    <location>
        <begin position="170"/>
        <end position="268"/>
    </location>
</feature>
<dbReference type="InterPro" id="IPR018062">
    <property type="entry name" value="HTH_AraC-typ_CS"/>
</dbReference>
<dbReference type="PRINTS" id="PR00032">
    <property type="entry name" value="HTHARAC"/>
</dbReference>
<dbReference type="RefSeq" id="WP_139603599.1">
    <property type="nucleotide sequence ID" value="NZ_VDCQ01000024.1"/>
</dbReference>
<keyword evidence="3" id="KW-0804">Transcription</keyword>
<dbReference type="SMART" id="SM00342">
    <property type="entry name" value="HTH_ARAC"/>
    <property type="match status" value="1"/>
</dbReference>
<evidence type="ECO:0000256" key="3">
    <source>
        <dbReference type="ARBA" id="ARBA00023163"/>
    </source>
</evidence>
<dbReference type="SUPFAM" id="SSF51215">
    <property type="entry name" value="Regulatory protein AraC"/>
    <property type="match status" value="1"/>
</dbReference>
<dbReference type="Pfam" id="PF12833">
    <property type="entry name" value="HTH_18"/>
    <property type="match status" value="1"/>
</dbReference>